<dbReference type="AlphaFoldDB" id="A0A1X7RDK8"/>
<dbReference type="Proteomes" id="UP000215127">
    <property type="component" value="Chromosome 1"/>
</dbReference>
<proteinExistence type="predicted"/>
<reference evidence="1 2" key="1">
    <citation type="submission" date="2016-06" db="EMBL/GenBank/DDBJ databases">
        <authorList>
            <person name="Kjaerup R.B."/>
            <person name="Dalgaard T.S."/>
            <person name="Juul-Madsen H.R."/>
        </authorList>
    </citation>
    <scope>NUCLEOTIDE SEQUENCE [LARGE SCALE GENOMIC DNA]</scope>
</reference>
<evidence type="ECO:0000313" key="2">
    <source>
        <dbReference type="Proteomes" id="UP000215127"/>
    </source>
</evidence>
<evidence type="ECO:0000313" key="1">
    <source>
        <dbReference type="EMBL" id="SMQ45483.1"/>
    </source>
</evidence>
<name>A0A1X7RDK8_ZYMT9</name>
<accession>A0A1X7RDK8</accession>
<sequence>MTTLVVDGEECPGGSAEREMERNARERTFCPVHPSTSTRRLREQYGQPQRLPGPTRQLRHTKRSVHRVLRANLNYVRPARTIRVTSPRLLCHLSAPTLRLYHPHHTPSQRTQTYSVASRASRVITESSRKHDNIFDTSHINIQRSQQRSVTALETAATEVQIATGALNTHIDAIKLKKESRAATAKATPSSQYTTAMAEDKKLYECKCAVLVAKAKHVTQLEVTTRCAEAAAKLGVPGVDKAYLGFVCAAGEMYLEGRKNGDYISRKDATRILGMTEEELAEFSKTFKGSD</sequence>
<keyword evidence="2" id="KW-1185">Reference proteome</keyword>
<organism evidence="1 2">
    <name type="scientific">Zymoseptoria tritici (strain ST99CH_3D7)</name>
    <dbReference type="NCBI Taxonomy" id="1276538"/>
    <lineage>
        <taxon>Eukaryota</taxon>
        <taxon>Fungi</taxon>
        <taxon>Dikarya</taxon>
        <taxon>Ascomycota</taxon>
        <taxon>Pezizomycotina</taxon>
        <taxon>Dothideomycetes</taxon>
        <taxon>Dothideomycetidae</taxon>
        <taxon>Mycosphaerellales</taxon>
        <taxon>Mycosphaerellaceae</taxon>
        <taxon>Zymoseptoria</taxon>
    </lineage>
</organism>
<dbReference type="EMBL" id="LT853692">
    <property type="protein sequence ID" value="SMQ45483.1"/>
    <property type="molecule type" value="Genomic_DNA"/>
</dbReference>
<gene>
    <name evidence="1" type="ORF">ZT3D7_G627</name>
</gene>
<protein>
    <submittedName>
        <fullName evidence="1">Uncharacterized protein</fullName>
    </submittedName>
</protein>